<organism evidence="2 3">
    <name type="scientific">Ficus carica</name>
    <name type="common">Common fig</name>
    <dbReference type="NCBI Taxonomy" id="3494"/>
    <lineage>
        <taxon>Eukaryota</taxon>
        <taxon>Viridiplantae</taxon>
        <taxon>Streptophyta</taxon>
        <taxon>Embryophyta</taxon>
        <taxon>Tracheophyta</taxon>
        <taxon>Spermatophyta</taxon>
        <taxon>Magnoliopsida</taxon>
        <taxon>eudicotyledons</taxon>
        <taxon>Gunneridae</taxon>
        <taxon>Pentapetalae</taxon>
        <taxon>rosids</taxon>
        <taxon>fabids</taxon>
        <taxon>Rosales</taxon>
        <taxon>Moraceae</taxon>
        <taxon>Ficeae</taxon>
        <taxon>Ficus</taxon>
    </lineage>
</organism>
<dbReference type="Gene3D" id="1.20.1280.50">
    <property type="match status" value="1"/>
</dbReference>
<dbReference type="CDD" id="cd22162">
    <property type="entry name" value="F-box_AtSKIP3-like"/>
    <property type="match status" value="1"/>
</dbReference>
<name>A0AA87ZVQ9_FICCA</name>
<evidence type="ECO:0000313" key="3">
    <source>
        <dbReference type="Proteomes" id="UP001187192"/>
    </source>
</evidence>
<sequence length="288" mass="32571">MGTGFSSLALLEINGSSSTNGYPSPMSKPTGLGDLPENCVSSILNHMDPPEICKLAMLSRAFHNASSADFIWESKLPPNYKFLVEKILHFTPPNSYMPKKDIYTKLCQPNHFDGGTKEVWLEKSSGKMCLSISSKALRITGIDDRRYWNHIPTEESRFKTVAYLQQIWWVEVLGELDFEFPPGNYSVFFRLQLGKSSRRFGRRVCNLDQVHGWDIKPARFQLSTSNGQKSSSECYLNEPGNWVQYHVGDFVVDSPHNMAMKIKFSMVQIDCTHTKGGLCLDSVLICPK</sequence>
<keyword evidence="3" id="KW-1185">Reference proteome</keyword>
<dbReference type="InterPro" id="IPR001810">
    <property type="entry name" value="F-box_dom"/>
</dbReference>
<dbReference type="InterPro" id="IPR036047">
    <property type="entry name" value="F-box-like_dom_sf"/>
</dbReference>
<dbReference type="SMART" id="SM00256">
    <property type="entry name" value="FBOX"/>
    <property type="match status" value="1"/>
</dbReference>
<dbReference type="PROSITE" id="PS50181">
    <property type="entry name" value="FBOX"/>
    <property type="match status" value="1"/>
</dbReference>
<dbReference type="Pfam" id="PF00646">
    <property type="entry name" value="F-box"/>
    <property type="match status" value="1"/>
</dbReference>
<dbReference type="PANTHER" id="PTHR31960">
    <property type="entry name" value="F-BOX PROTEIN PP2-A15"/>
    <property type="match status" value="1"/>
</dbReference>
<accession>A0AA87ZVQ9</accession>
<dbReference type="PANTHER" id="PTHR31960:SF18">
    <property type="entry name" value="F-BOX PROTEIN PP2-A14"/>
    <property type="match status" value="1"/>
</dbReference>
<dbReference type="Proteomes" id="UP001187192">
    <property type="component" value="Unassembled WGS sequence"/>
</dbReference>
<dbReference type="InterPro" id="IPR025886">
    <property type="entry name" value="PP2-like"/>
</dbReference>
<evidence type="ECO:0000313" key="2">
    <source>
        <dbReference type="EMBL" id="GMN44654.1"/>
    </source>
</evidence>
<dbReference type="Pfam" id="PF14299">
    <property type="entry name" value="PP2"/>
    <property type="match status" value="1"/>
</dbReference>
<evidence type="ECO:0000259" key="1">
    <source>
        <dbReference type="PROSITE" id="PS50181"/>
    </source>
</evidence>
<feature type="domain" description="F-box" evidence="1">
    <location>
        <begin position="29"/>
        <end position="75"/>
    </location>
</feature>
<dbReference type="AlphaFoldDB" id="A0AA87ZVQ9"/>
<protein>
    <recommendedName>
        <fullName evidence="1">F-box domain-containing protein</fullName>
    </recommendedName>
</protein>
<dbReference type="SUPFAM" id="SSF81383">
    <property type="entry name" value="F-box domain"/>
    <property type="match status" value="1"/>
</dbReference>
<comment type="caution">
    <text evidence="2">The sequence shown here is derived from an EMBL/GenBank/DDBJ whole genome shotgun (WGS) entry which is preliminary data.</text>
</comment>
<proteinExistence type="predicted"/>
<dbReference type="EMBL" id="BTGU01000018">
    <property type="protein sequence ID" value="GMN44654.1"/>
    <property type="molecule type" value="Genomic_DNA"/>
</dbReference>
<reference evidence="2" key="1">
    <citation type="submission" date="2023-07" db="EMBL/GenBank/DDBJ databases">
        <title>draft genome sequence of fig (Ficus carica).</title>
        <authorList>
            <person name="Takahashi T."/>
            <person name="Nishimura K."/>
        </authorList>
    </citation>
    <scope>NUCLEOTIDE SEQUENCE</scope>
</reference>
<gene>
    <name evidence="2" type="ORF">TIFTF001_013850</name>
</gene>